<keyword evidence="3" id="KW-1185">Reference proteome</keyword>
<protein>
    <submittedName>
        <fullName evidence="2">Uncharacterized protein</fullName>
    </submittedName>
</protein>
<comment type="caution">
    <text evidence="2">The sequence shown here is derived from an EMBL/GenBank/DDBJ whole genome shotgun (WGS) entry which is preliminary data.</text>
</comment>
<sequence>MEQDSSSETCETSPAQRRIARLFNVDDAPVMLDTLATDYSTCTDGEADSDPEDQDFEPDPEPDPQLDASNIDRLALAVLNQQESSDEEMCEVRQQVTHQWRKCPSEKQDCEFIKHEGPVEEHFVNCHTPVITSQDFLTTAPWMFWCTKQTCKSTNNSDLPTQSLGKMF</sequence>
<organism evidence="2 3">
    <name type="scientific">Elysia crispata</name>
    <name type="common">lettuce slug</name>
    <dbReference type="NCBI Taxonomy" id="231223"/>
    <lineage>
        <taxon>Eukaryota</taxon>
        <taxon>Metazoa</taxon>
        <taxon>Spiralia</taxon>
        <taxon>Lophotrochozoa</taxon>
        <taxon>Mollusca</taxon>
        <taxon>Gastropoda</taxon>
        <taxon>Heterobranchia</taxon>
        <taxon>Euthyneura</taxon>
        <taxon>Panpulmonata</taxon>
        <taxon>Sacoglossa</taxon>
        <taxon>Placobranchoidea</taxon>
        <taxon>Plakobranchidae</taxon>
        <taxon>Elysia</taxon>
    </lineage>
</organism>
<feature type="compositionally biased region" description="Acidic residues" evidence="1">
    <location>
        <begin position="45"/>
        <end position="64"/>
    </location>
</feature>
<evidence type="ECO:0000313" key="2">
    <source>
        <dbReference type="EMBL" id="KAK3755887.1"/>
    </source>
</evidence>
<accession>A0AAE0YSH8</accession>
<name>A0AAE0YSH8_9GAST</name>
<reference evidence="2" key="1">
    <citation type="journal article" date="2023" name="G3 (Bethesda)">
        <title>A reference genome for the long-term kleptoplast-retaining sea slug Elysia crispata morphotype clarki.</title>
        <authorList>
            <person name="Eastman K.E."/>
            <person name="Pendleton A.L."/>
            <person name="Shaikh M.A."/>
            <person name="Suttiyut T."/>
            <person name="Ogas R."/>
            <person name="Tomko P."/>
            <person name="Gavelis G."/>
            <person name="Widhalm J.R."/>
            <person name="Wisecaver J.H."/>
        </authorList>
    </citation>
    <scope>NUCLEOTIDE SEQUENCE</scope>
    <source>
        <strain evidence="2">ECLA1</strain>
    </source>
</reference>
<dbReference type="Proteomes" id="UP001283361">
    <property type="component" value="Unassembled WGS sequence"/>
</dbReference>
<dbReference type="EMBL" id="JAWDGP010005584">
    <property type="protein sequence ID" value="KAK3755887.1"/>
    <property type="molecule type" value="Genomic_DNA"/>
</dbReference>
<evidence type="ECO:0000256" key="1">
    <source>
        <dbReference type="SAM" id="MobiDB-lite"/>
    </source>
</evidence>
<feature type="region of interest" description="Disordered" evidence="1">
    <location>
        <begin position="36"/>
        <end position="67"/>
    </location>
</feature>
<gene>
    <name evidence="2" type="ORF">RRG08_056155</name>
</gene>
<proteinExistence type="predicted"/>
<evidence type="ECO:0000313" key="3">
    <source>
        <dbReference type="Proteomes" id="UP001283361"/>
    </source>
</evidence>
<dbReference type="AlphaFoldDB" id="A0AAE0YSH8"/>